<proteinExistence type="predicted"/>
<dbReference type="EMBL" id="CALTRL010006341">
    <property type="protein sequence ID" value="CAH7690580.1"/>
    <property type="molecule type" value="Genomic_DNA"/>
</dbReference>
<feature type="region of interest" description="Disordered" evidence="1">
    <location>
        <begin position="426"/>
        <end position="448"/>
    </location>
</feature>
<gene>
    <name evidence="2" type="ORF">PPACK8108_LOCUS25970</name>
</gene>
<sequence>MMNPLQILRLFLIKPKDTLRLQKRHEEEKKNHQGYYMKLNKTITSIQTSRKHLNLDDHINQFRIRKFKEGGIEPPQKKGGAHSKITIEMMADLLTAIEEEPAMTQAKMAEFFNKNYNICVSGPTISRKLSHMDITWKVVTRHNGQLKGVEKINSQPQIEKIAIFPKSLGNRLEVKLKILRKMMSIKPWSCYPLKIIFFEESAYRLWLKQANEKPKRSLSRTAGVDGWRKQRQGLPSLPGEINKPLDVNNDEAILEDYEKIEEIRNRSNNCESLECFLYSSHSFNAGKEDMSYNCRQILPDRGSCPACYTEARWDKRSISSKSEDEHTEDTVVDEDSEDNATSDERISNNSSAKDKQVKASRAQENCISTCEKNRKDDSALSQSESVASNILASLAPLAKPKFLATRKEIQKIRFTLMAKKLIKPSYKKVDPDEDEAEDEIVQMMDELE</sequence>
<feature type="compositionally biased region" description="Basic and acidic residues" evidence="1">
    <location>
        <begin position="342"/>
        <end position="357"/>
    </location>
</feature>
<feature type="compositionally biased region" description="Acidic residues" evidence="1">
    <location>
        <begin position="431"/>
        <end position="448"/>
    </location>
</feature>
<organism evidence="2 3">
    <name type="scientific">Phakopsora pachyrhizi</name>
    <name type="common">Asian soybean rust disease fungus</name>
    <dbReference type="NCBI Taxonomy" id="170000"/>
    <lineage>
        <taxon>Eukaryota</taxon>
        <taxon>Fungi</taxon>
        <taxon>Dikarya</taxon>
        <taxon>Basidiomycota</taxon>
        <taxon>Pucciniomycotina</taxon>
        <taxon>Pucciniomycetes</taxon>
        <taxon>Pucciniales</taxon>
        <taxon>Phakopsoraceae</taxon>
        <taxon>Phakopsora</taxon>
    </lineage>
</organism>
<feature type="region of interest" description="Disordered" evidence="1">
    <location>
        <begin position="318"/>
        <end position="360"/>
    </location>
</feature>
<feature type="non-terminal residue" evidence="2">
    <location>
        <position position="448"/>
    </location>
</feature>
<feature type="compositionally biased region" description="Acidic residues" evidence="1">
    <location>
        <begin position="325"/>
        <end position="341"/>
    </location>
</feature>
<reference evidence="2" key="1">
    <citation type="submission" date="2022-06" db="EMBL/GenBank/DDBJ databases">
        <authorList>
            <consortium name="SYNGENTA / RWTH Aachen University"/>
        </authorList>
    </citation>
    <scope>NUCLEOTIDE SEQUENCE</scope>
</reference>
<dbReference type="AlphaFoldDB" id="A0AAV0BSY3"/>
<evidence type="ECO:0000313" key="2">
    <source>
        <dbReference type="EMBL" id="CAH7690580.1"/>
    </source>
</evidence>
<evidence type="ECO:0000256" key="1">
    <source>
        <dbReference type="SAM" id="MobiDB-lite"/>
    </source>
</evidence>
<evidence type="ECO:0000313" key="3">
    <source>
        <dbReference type="Proteomes" id="UP001153365"/>
    </source>
</evidence>
<dbReference type="Proteomes" id="UP001153365">
    <property type="component" value="Unassembled WGS sequence"/>
</dbReference>
<protein>
    <submittedName>
        <fullName evidence="2">Uncharacterized protein</fullName>
    </submittedName>
</protein>
<keyword evidence="3" id="KW-1185">Reference proteome</keyword>
<comment type="caution">
    <text evidence="2">The sequence shown here is derived from an EMBL/GenBank/DDBJ whole genome shotgun (WGS) entry which is preliminary data.</text>
</comment>
<accession>A0AAV0BSY3</accession>
<name>A0AAV0BSY3_PHAPC</name>